<comment type="caution">
    <text evidence="1">The sequence shown here is derived from an EMBL/GenBank/DDBJ whole genome shotgun (WGS) entry which is preliminary data.</text>
</comment>
<proteinExistence type="predicted"/>
<keyword evidence="2" id="KW-1185">Reference proteome</keyword>
<evidence type="ECO:0000313" key="2">
    <source>
        <dbReference type="Proteomes" id="UP001631969"/>
    </source>
</evidence>
<organism evidence="1 2">
    <name type="scientific">Paenibacillus mesotrionivorans</name>
    <dbReference type="NCBI Taxonomy" id="3160968"/>
    <lineage>
        <taxon>Bacteria</taxon>
        <taxon>Bacillati</taxon>
        <taxon>Bacillota</taxon>
        <taxon>Bacilli</taxon>
        <taxon>Bacillales</taxon>
        <taxon>Paenibacillaceae</taxon>
        <taxon>Paenibacillus</taxon>
    </lineage>
</organism>
<dbReference type="EMBL" id="JBJURJ010000003">
    <property type="protein sequence ID" value="MFM9327725.1"/>
    <property type="molecule type" value="Genomic_DNA"/>
</dbReference>
<dbReference type="Proteomes" id="UP001631969">
    <property type="component" value="Unassembled WGS sequence"/>
</dbReference>
<protein>
    <submittedName>
        <fullName evidence="1">YuzB family protein</fullName>
    </submittedName>
</protein>
<name>A0ACC7NU91_9BACL</name>
<reference evidence="1" key="1">
    <citation type="submission" date="2024-12" db="EMBL/GenBank/DDBJ databases">
        <authorList>
            <person name="Wu N."/>
        </authorList>
    </citation>
    <scope>NUCLEOTIDE SEQUENCE</scope>
    <source>
        <strain evidence="1">P15</strain>
    </source>
</reference>
<accession>A0ACC7NU91</accession>
<sequence>MRPLIEFCNSNMHHGTAQVMKLLEANPDYDVLEYGCLGNCGECYAGPYALLDGQFIGAATAEELLARLEEAILALYPK</sequence>
<gene>
    <name evidence="1" type="ORF">ACI1P1_05340</name>
</gene>
<evidence type="ECO:0000313" key="1">
    <source>
        <dbReference type="EMBL" id="MFM9327725.1"/>
    </source>
</evidence>